<dbReference type="InterPro" id="IPR023365">
    <property type="entry name" value="Sortase_dom-sf"/>
</dbReference>
<dbReference type="SUPFAM" id="SSF63817">
    <property type="entry name" value="Sortase"/>
    <property type="match status" value="1"/>
</dbReference>
<protein>
    <submittedName>
        <fullName evidence="5">Class B sortase</fullName>
        <ecNumber evidence="5">3.4.22.71</ecNumber>
    </submittedName>
</protein>
<dbReference type="InterPro" id="IPR009835">
    <property type="entry name" value="SrtB"/>
</dbReference>
<dbReference type="RefSeq" id="WP_154433377.1">
    <property type="nucleotide sequence ID" value="NZ_VUNC01000001.1"/>
</dbReference>
<evidence type="ECO:0000256" key="1">
    <source>
        <dbReference type="ARBA" id="ARBA00022801"/>
    </source>
</evidence>
<evidence type="ECO:0000256" key="4">
    <source>
        <dbReference type="SAM" id="Phobius"/>
    </source>
</evidence>
<gene>
    <name evidence="5" type="primary">srtB</name>
    <name evidence="5" type="ORF">FYJ68_00500</name>
</gene>
<dbReference type="Pfam" id="PF04203">
    <property type="entry name" value="Sortase"/>
    <property type="match status" value="1"/>
</dbReference>
<keyword evidence="6" id="KW-1185">Reference proteome</keyword>
<dbReference type="NCBIfam" id="TIGR03064">
    <property type="entry name" value="sortase_srtB"/>
    <property type="match status" value="1"/>
</dbReference>
<dbReference type="EMBL" id="VUNC01000001">
    <property type="protein sequence ID" value="MST71608.1"/>
    <property type="molecule type" value="Genomic_DNA"/>
</dbReference>
<keyword evidence="4" id="KW-1133">Transmembrane helix</keyword>
<feature type="active site" description="Acyl-thioester intermediate" evidence="2">
    <location>
        <position position="257"/>
    </location>
</feature>
<evidence type="ECO:0000256" key="3">
    <source>
        <dbReference type="SAM" id="MobiDB-lite"/>
    </source>
</evidence>
<evidence type="ECO:0000313" key="5">
    <source>
        <dbReference type="EMBL" id="MST71608.1"/>
    </source>
</evidence>
<organism evidence="5 6">
    <name type="scientific">Olsenella porci</name>
    <dbReference type="NCBI Taxonomy" id="2652279"/>
    <lineage>
        <taxon>Bacteria</taxon>
        <taxon>Bacillati</taxon>
        <taxon>Actinomycetota</taxon>
        <taxon>Coriobacteriia</taxon>
        <taxon>Coriobacteriales</taxon>
        <taxon>Atopobiaceae</taxon>
        <taxon>Olsenella</taxon>
    </lineage>
</organism>
<feature type="region of interest" description="Disordered" evidence="3">
    <location>
        <begin position="1"/>
        <end position="23"/>
    </location>
</feature>
<proteinExistence type="predicted"/>
<reference evidence="5 6" key="1">
    <citation type="submission" date="2019-08" db="EMBL/GenBank/DDBJ databases">
        <title>In-depth cultivation of the pig gut microbiome towards novel bacterial diversity and tailored functional studies.</title>
        <authorList>
            <person name="Wylensek D."/>
            <person name="Hitch T.C.A."/>
            <person name="Clavel T."/>
        </authorList>
    </citation>
    <scope>NUCLEOTIDE SEQUENCE [LARGE SCALE GENOMIC DNA]</scope>
    <source>
        <strain evidence="5 6">CA-Schmier-601-WT-1</strain>
    </source>
</reference>
<dbReference type="Gene3D" id="2.40.260.10">
    <property type="entry name" value="Sortase"/>
    <property type="match status" value="1"/>
</dbReference>
<dbReference type="GO" id="GO:0016787">
    <property type="term" value="F:hydrolase activity"/>
    <property type="evidence" value="ECO:0007669"/>
    <property type="project" value="UniProtKB-KW"/>
</dbReference>
<keyword evidence="4" id="KW-0472">Membrane</keyword>
<evidence type="ECO:0000256" key="2">
    <source>
        <dbReference type="PIRSR" id="PIRSR605754-1"/>
    </source>
</evidence>
<feature type="transmembrane region" description="Helical" evidence="4">
    <location>
        <begin position="29"/>
        <end position="51"/>
    </location>
</feature>
<dbReference type="InterPro" id="IPR005754">
    <property type="entry name" value="Sortase"/>
</dbReference>
<dbReference type="Proteomes" id="UP000469325">
    <property type="component" value="Unassembled WGS sequence"/>
</dbReference>
<dbReference type="CDD" id="cd05826">
    <property type="entry name" value="Sortase_B"/>
    <property type="match status" value="1"/>
</dbReference>
<keyword evidence="1 5" id="KW-0378">Hydrolase</keyword>
<feature type="active site" description="Proton donor/acceptor" evidence="2">
    <location>
        <position position="160"/>
    </location>
</feature>
<keyword evidence="4" id="KW-0812">Transmembrane</keyword>
<sequence length="284" mass="31848">MAKRQRRGTHAAPVAQTSGGKGHRGWRRVLSTILIVVGIGLLIVAAGIWGFNQYRYWRQDQVTKEMAQKYVTEPSPTDSSAASSAQTVDWESLKAMNDEAVGWIEVPGTVVNYAVFQHSDNSFYLTHGPSKEYDVFGQVFMDYQNTAPGMVDQQTILYGHHLKNGTMFQPLFLLKDQETFDNTPTVWYLTEGASYELEPLFVYFTDPNDTTVRQFSFSSDEEFRSYLTERLAKAVSRRADAEQIIQGTSHVLTLSTCNYYEGYGRSILVCVPKSEANAATAASN</sequence>
<evidence type="ECO:0000313" key="6">
    <source>
        <dbReference type="Proteomes" id="UP000469325"/>
    </source>
</evidence>
<comment type="caution">
    <text evidence="5">The sequence shown here is derived from an EMBL/GenBank/DDBJ whole genome shotgun (WGS) entry which is preliminary data.</text>
</comment>
<accession>A0A6N7XK60</accession>
<dbReference type="EC" id="3.4.22.71" evidence="5"/>
<name>A0A6N7XK60_9ACTN</name>
<dbReference type="AlphaFoldDB" id="A0A6N7XK60"/>